<dbReference type="RefSeq" id="WP_185720436.1">
    <property type="nucleotide sequence ID" value="NZ_BAAAWI010000001.1"/>
</dbReference>
<dbReference type="AlphaFoldDB" id="A0A7G7MLE8"/>
<dbReference type="PROSITE" id="PS51257">
    <property type="entry name" value="PROKAR_LIPOPROTEIN"/>
    <property type="match status" value="1"/>
</dbReference>
<dbReference type="GO" id="GO:0042956">
    <property type="term" value="P:maltodextrin transmembrane transport"/>
    <property type="evidence" value="ECO:0007669"/>
    <property type="project" value="TreeGrafter"/>
</dbReference>
<dbReference type="GO" id="GO:0055052">
    <property type="term" value="C:ATP-binding cassette (ABC) transporter complex, substrate-binding subunit-containing"/>
    <property type="evidence" value="ECO:0007669"/>
    <property type="project" value="TreeGrafter"/>
</dbReference>
<evidence type="ECO:0000256" key="2">
    <source>
        <dbReference type="ARBA" id="ARBA00022448"/>
    </source>
</evidence>
<dbReference type="KEGG" id="ppel:H6H00_06540"/>
<name>A0A7G7MLE8_9PSEU</name>
<evidence type="ECO:0000313" key="5">
    <source>
        <dbReference type="EMBL" id="QNG53609.1"/>
    </source>
</evidence>
<proteinExistence type="inferred from homology"/>
<dbReference type="Gene3D" id="3.40.190.10">
    <property type="entry name" value="Periplasmic binding protein-like II"/>
    <property type="match status" value="2"/>
</dbReference>
<dbReference type="PANTHER" id="PTHR30061:SF50">
    <property type="entry name" value="MALTOSE_MALTODEXTRIN-BINDING PERIPLASMIC PROTEIN"/>
    <property type="match status" value="1"/>
</dbReference>
<keyword evidence="3 4" id="KW-0732">Signal</keyword>
<accession>A0A7G7MLE8</accession>
<dbReference type="PANTHER" id="PTHR30061">
    <property type="entry name" value="MALTOSE-BINDING PERIPLASMIC PROTEIN"/>
    <property type="match status" value="1"/>
</dbReference>
<organism evidence="5 6">
    <name type="scientific">Pseudonocardia petroleophila</name>
    <dbReference type="NCBI Taxonomy" id="37331"/>
    <lineage>
        <taxon>Bacteria</taxon>
        <taxon>Bacillati</taxon>
        <taxon>Actinomycetota</taxon>
        <taxon>Actinomycetes</taxon>
        <taxon>Pseudonocardiales</taxon>
        <taxon>Pseudonocardiaceae</taxon>
        <taxon>Pseudonocardia</taxon>
    </lineage>
</organism>
<dbReference type="GO" id="GO:1901982">
    <property type="term" value="F:maltose binding"/>
    <property type="evidence" value="ECO:0007669"/>
    <property type="project" value="TreeGrafter"/>
</dbReference>
<sequence>MRRRSTALGAMTAIAALVLTACGGGGGGGGGTAGTALEGTGPITLVQGKDVSGFVQGILDEWNAAHPDETVTLIELPESADAQRQQMIQNAQAQSNAFDVLVVDNVWTAEFAANRYIVELPEDQFPVDDMLPPVIDSARYLDKLYAVPNSSDGGMLYYRTDLLEAAGITAPPTTWAELGEQCAAIQATPQGAGVACYAGQFEKYEGLTVNFAEVVNGAGGVITEDDGTPNVNTPEARAGLDFLVNGFASGEIPAEAITYKEEEGRRAFMEGRLIFQRQWPYQYSLANATDGSSSVAGNFAVAPLPGLDGPGVSSLGGHALGISTFSQNKATALEFIKFYTTLENSQKYLELASQAPIYTSIYDDPALQTEFPYLPVLKESILTAVPRPKVVRYGDATLAIQDAAYGALTGEMTSEEALTQLQTQLEALTTN</sequence>
<evidence type="ECO:0000256" key="4">
    <source>
        <dbReference type="SAM" id="SignalP"/>
    </source>
</evidence>
<evidence type="ECO:0000256" key="3">
    <source>
        <dbReference type="ARBA" id="ARBA00022729"/>
    </source>
</evidence>
<dbReference type="GO" id="GO:0015768">
    <property type="term" value="P:maltose transport"/>
    <property type="evidence" value="ECO:0007669"/>
    <property type="project" value="TreeGrafter"/>
</dbReference>
<dbReference type="InterPro" id="IPR006059">
    <property type="entry name" value="SBP"/>
</dbReference>
<comment type="similarity">
    <text evidence="1">Belongs to the bacterial solute-binding protein 1 family.</text>
</comment>
<dbReference type="Proteomes" id="UP000515728">
    <property type="component" value="Chromosome"/>
</dbReference>
<keyword evidence="2" id="KW-0813">Transport</keyword>
<protein>
    <submittedName>
        <fullName evidence="5">ABC transporter substrate-binding protein</fullName>
    </submittedName>
</protein>
<gene>
    <name evidence="5" type="ORF">H6H00_06540</name>
</gene>
<dbReference type="SUPFAM" id="SSF53850">
    <property type="entry name" value="Periplasmic binding protein-like II"/>
    <property type="match status" value="1"/>
</dbReference>
<feature type="chain" id="PRO_5038580625" evidence="4">
    <location>
        <begin position="22"/>
        <end position="431"/>
    </location>
</feature>
<keyword evidence="6" id="KW-1185">Reference proteome</keyword>
<evidence type="ECO:0000313" key="6">
    <source>
        <dbReference type="Proteomes" id="UP000515728"/>
    </source>
</evidence>
<reference evidence="5 6" key="1">
    <citation type="submission" date="2020-08" db="EMBL/GenBank/DDBJ databases">
        <authorList>
            <person name="Mo P."/>
        </authorList>
    </citation>
    <scope>NUCLEOTIDE SEQUENCE [LARGE SCALE GENOMIC DNA]</scope>
    <source>
        <strain evidence="5 6">CGMCC 4.1532</strain>
    </source>
</reference>
<dbReference type="EMBL" id="CP060131">
    <property type="protein sequence ID" value="QNG53609.1"/>
    <property type="molecule type" value="Genomic_DNA"/>
</dbReference>
<dbReference type="Pfam" id="PF01547">
    <property type="entry name" value="SBP_bac_1"/>
    <property type="match status" value="1"/>
</dbReference>
<evidence type="ECO:0000256" key="1">
    <source>
        <dbReference type="ARBA" id="ARBA00008520"/>
    </source>
</evidence>
<feature type="signal peptide" evidence="4">
    <location>
        <begin position="1"/>
        <end position="21"/>
    </location>
</feature>
<dbReference type="CDD" id="cd14750">
    <property type="entry name" value="PBP2_TMBP"/>
    <property type="match status" value="1"/>
</dbReference>